<dbReference type="PANTHER" id="PTHR34365">
    <property type="entry name" value="ENOLASE (DUF1399)"/>
    <property type="match status" value="1"/>
</dbReference>
<organism evidence="2 3">
    <name type="scientific">Boletus reticuloceps</name>
    <dbReference type="NCBI Taxonomy" id="495285"/>
    <lineage>
        <taxon>Eukaryota</taxon>
        <taxon>Fungi</taxon>
        <taxon>Dikarya</taxon>
        <taxon>Basidiomycota</taxon>
        <taxon>Agaricomycotina</taxon>
        <taxon>Agaricomycetes</taxon>
        <taxon>Agaricomycetidae</taxon>
        <taxon>Boletales</taxon>
        <taxon>Boletineae</taxon>
        <taxon>Boletaceae</taxon>
        <taxon>Boletoideae</taxon>
        <taxon>Boletus</taxon>
    </lineage>
</organism>
<sequence>MARSMPGSPPTRPPTYVVGTQHAQRPLVSPEHVKGHIRLLRAFYNLRITVEDCKDRRIPEYAAKMDKDTRWRWFVHLAVERFERWVKSLESVPLEKFVTGHIPPVDVWMVWHAYLLSPCWYAEDCERLAMLQQLRLLNMIVVGSINIGKVVQLKPSNTRMEAWQKQTGTPFNPFEATTAAESRLKELECPRCRTMVYVPFANDNGTGFAEEKFSVTCPLPGCMLRITHDNLAVAKFVRDLAEGDETREHFVAGSLFCPSGKRDARHAKVIRDQLLRSAYFSGLGPLTDNERLVRLDRVREVKESIGYSLERLREAIMTSLRNCPAASVTRVLSAYTDGSPFSINLVDAVLRQCHFTQRMDELGWLKSGTFRQPDKRVILEHSVMRYHAFLDLMTAYPSPMLVPTLDIDLVWHTHQLMASRYSVDCHMYVGRLVDHDLSVTESRFSSTLEETCRAWQMRFQVSYLQCGCTVPDATSVHKFIRLVRSYLSCRSQLQLILHPEHLPATHPSTHNAPIPSKTVCTGTTCKMNHNGKRKEGQSQSPTPHPERADKRSQRMMQFNSDWRLTMHSPATPMYFERELPALPKSFS</sequence>
<evidence type="ECO:0000313" key="2">
    <source>
        <dbReference type="EMBL" id="KAG6369623.1"/>
    </source>
</evidence>
<reference evidence="2" key="1">
    <citation type="submission" date="2021-03" db="EMBL/GenBank/DDBJ databases">
        <title>Evolutionary innovations through gain and loss of genes in the ectomycorrhizal Boletales.</title>
        <authorList>
            <person name="Wu G."/>
            <person name="Miyauchi S."/>
            <person name="Morin E."/>
            <person name="Yang Z.-L."/>
            <person name="Xu J."/>
            <person name="Martin F.M."/>
        </authorList>
    </citation>
    <scope>NUCLEOTIDE SEQUENCE</scope>
    <source>
        <strain evidence="2">BR01</strain>
    </source>
</reference>
<comment type="caution">
    <text evidence="2">The sequence shown here is derived from an EMBL/GenBank/DDBJ whole genome shotgun (WGS) entry which is preliminary data.</text>
</comment>
<dbReference type="Pfam" id="PF07173">
    <property type="entry name" value="GRDP-like"/>
    <property type="match status" value="1"/>
</dbReference>
<feature type="region of interest" description="Disordered" evidence="1">
    <location>
        <begin position="523"/>
        <end position="553"/>
    </location>
</feature>
<dbReference type="AlphaFoldDB" id="A0A8I3A2H1"/>
<dbReference type="PANTHER" id="PTHR34365:SF7">
    <property type="entry name" value="GLYCINE-RICH DOMAIN-CONTAINING PROTEIN 1"/>
    <property type="match status" value="1"/>
</dbReference>
<dbReference type="EMBL" id="JAGFBS010000072">
    <property type="protein sequence ID" value="KAG6369623.1"/>
    <property type="molecule type" value="Genomic_DNA"/>
</dbReference>
<protein>
    <submittedName>
        <fullName evidence="2">Uncharacterized protein</fullName>
    </submittedName>
</protein>
<name>A0A8I3A2H1_9AGAM</name>
<dbReference type="Proteomes" id="UP000683000">
    <property type="component" value="Unassembled WGS sequence"/>
</dbReference>
<dbReference type="OrthoDB" id="2684236at2759"/>
<evidence type="ECO:0000256" key="1">
    <source>
        <dbReference type="SAM" id="MobiDB-lite"/>
    </source>
</evidence>
<keyword evidence="3" id="KW-1185">Reference proteome</keyword>
<evidence type="ECO:0000313" key="3">
    <source>
        <dbReference type="Proteomes" id="UP000683000"/>
    </source>
</evidence>
<dbReference type="InterPro" id="IPR009836">
    <property type="entry name" value="GRDP-like"/>
</dbReference>
<proteinExistence type="predicted"/>
<accession>A0A8I3A2H1</accession>
<gene>
    <name evidence="2" type="ORF">JVT61DRAFT_14192</name>
</gene>